<evidence type="ECO:0000256" key="5">
    <source>
        <dbReference type="ARBA" id="ARBA00022989"/>
    </source>
</evidence>
<feature type="transmembrane region" description="Helical" evidence="7">
    <location>
        <begin position="12"/>
        <end position="32"/>
    </location>
</feature>
<keyword evidence="4 7" id="KW-0812">Transmembrane</keyword>
<reference evidence="10 11" key="1">
    <citation type="submission" date="2020-07" db="EMBL/GenBank/DDBJ databases">
        <authorList>
            <person name="Feng X."/>
        </authorList>
    </citation>
    <scope>NUCLEOTIDE SEQUENCE [LARGE SCALE GENOMIC DNA]</scope>
    <source>
        <strain evidence="10 11">JCM31066</strain>
    </source>
</reference>
<protein>
    <submittedName>
        <fullName evidence="10">Cation transporter</fullName>
    </submittedName>
</protein>
<evidence type="ECO:0000259" key="9">
    <source>
        <dbReference type="Pfam" id="PF16916"/>
    </source>
</evidence>
<comment type="caution">
    <text evidence="10">The sequence shown here is derived from an EMBL/GenBank/DDBJ whole genome shotgun (WGS) entry which is preliminary data.</text>
</comment>
<keyword evidence="3" id="KW-0813">Transport</keyword>
<dbReference type="GO" id="GO:0016020">
    <property type="term" value="C:membrane"/>
    <property type="evidence" value="ECO:0007669"/>
    <property type="project" value="UniProtKB-SubCell"/>
</dbReference>
<gene>
    <name evidence="10" type="ORF">H5P28_03215</name>
</gene>
<feature type="transmembrane region" description="Helical" evidence="7">
    <location>
        <begin position="160"/>
        <end position="179"/>
    </location>
</feature>
<dbReference type="Proteomes" id="UP000546464">
    <property type="component" value="Unassembled WGS sequence"/>
</dbReference>
<keyword evidence="6 7" id="KW-0472">Membrane</keyword>
<evidence type="ECO:0000256" key="4">
    <source>
        <dbReference type="ARBA" id="ARBA00022692"/>
    </source>
</evidence>
<evidence type="ECO:0000256" key="1">
    <source>
        <dbReference type="ARBA" id="ARBA00004141"/>
    </source>
</evidence>
<evidence type="ECO:0000259" key="8">
    <source>
        <dbReference type="Pfam" id="PF01545"/>
    </source>
</evidence>
<dbReference type="Gene3D" id="1.20.1510.10">
    <property type="entry name" value="Cation efflux protein transmembrane domain"/>
    <property type="match status" value="1"/>
</dbReference>
<dbReference type="InterPro" id="IPR002524">
    <property type="entry name" value="Cation_efflux"/>
</dbReference>
<dbReference type="Gene3D" id="3.30.70.1350">
    <property type="entry name" value="Cation efflux protein, cytoplasmic domain"/>
    <property type="match status" value="1"/>
</dbReference>
<comment type="subcellular location">
    <subcellularLocation>
        <location evidence="1">Membrane</location>
        <topology evidence="1">Multi-pass membrane protein</topology>
    </subcellularLocation>
</comment>
<feature type="transmembrane region" description="Helical" evidence="7">
    <location>
        <begin position="38"/>
        <end position="58"/>
    </location>
</feature>
<name>A0A842H9U0_9BACT</name>
<evidence type="ECO:0000313" key="11">
    <source>
        <dbReference type="Proteomes" id="UP000546464"/>
    </source>
</evidence>
<dbReference type="InterPro" id="IPR036837">
    <property type="entry name" value="Cation_efflux_CTD_sf"/>
</dbReference>
<dbReference type="Pfam" id="PF01545">
    <property type="entry name" value="Cation_efflux"/>
    <property type="match status" value="1"/>
</dbReference>
<keyword evidence="5 7" id="KW-1133">Transmembrane helix</keyword>
<dbReference type="Pfam" id="PF16916">
    <property type="entry name" value="ZT_dimer"/>
    <property type="match status" value="1"/>
</dbReference>
<comment type="similarity">
    <text evidence="2">Belongs to the cation diffusion facilitator (CDF) transporter (TC 2.A.4) family.</text>
</comment>
<dbReference type="NCBIfam" id="TIGR01297">
    <property type="entry name" value="CDF"/>
    <property type="match status" value="1"/>
</dbReference>
<accession>A0A842H9U0</accession>
<sequence length="310" mass="33859">MEKKQEGLRITWLSVWMNISLGALKCVVGFFAHSSALIADGLHSLVDLSTDVVALFGLKMAAKPRDDNHPYGHHRFSSLCSLFIGLALLGFCAGLIISSVHELIDGDATDPTWPALAAAAASLAAKEWLFLRTRSIARREKSRLLMANALHHRTDSLSSALVLVALIAILIAGPQLAFLDKLVGIILGGWLGVEAVKIIAQTCNDLLDAAPSREVINDIREHILPVPGAVGYHQFRARRVGDMIDVDLHLQVNGSLSVDEGHEIARRVRENILSRHSEVIDVLIHVEPDSEEHLRQYGVSDLDQSDKPVP</sequence>
<dbReference type="GO" id="GO:0008324">
    <property type="term" value="F:monoatomic cation transmembrane transporter activity"/>
    <property type="evidence" value="ECO:0007669"/>
    <property type="project" value="InterPro"/>
</dbReference>
<feature type="transmembrane region" description="Helical" evidence="7">
    <location>
        <begin position="79"/>
        <end position="100"/>
    </location>
</feature>
<dbReference type="PANTHER" id="PTHR43840:SF15">
    <property type="entry name" value="MITOCHONDRIAL METAL TRANSPORTER 1-RELATED"/>
    <property type="match status" value="1"/>
</dbReference>
<dbReference type="PANTHER" id="PTHR43840">
    <property type="entry name" value="MITOCHONDRIAL METAL TRANSPORTER 1-RELATED"/>
    <property type="match status" value="1"/>
</dbReference>
<dbReference type="InterPro" id="IPR027470">
    <property type="entry name" value="Cation_efflux_CTD"/>
</dbReference>
<dbReference type="SUPFAM" id="SSF160240">
    <property type="entry name" value="Cation efflux protein cytoplasmic domain-like"/>
    <property type="match status" value="1"/>
</dbReference>
<dbReference type="InterPro" id="IPR027469">
    <property type="entry name" value="Cation_efflux_TMD_sf"/>
</dbReference>
<feature type="transmembrane region" description="Helical" evidence="7">
    <location>
        <begin position="112"/>
        <end position="131"/>
    </location>
</feature>
<evidence type="ECO:0000313" key="10">
    <source>
        <dbReference type="EMBL" id="MBC2593263.1"/>
    </source>
</evidence>
<dbReference type="InterPro" id="IPR050291">
    <property type="entry name" value="CDF_Transporter"/>
</dbReference>
<dbReference type="EMBL" id="JACHVB010000013">
    <property type="protein sequence ID" value="MBC2593263.1"/>
    <property type="molecule type" value="Genomic_DNA"/>
</dbReference>
<dbReference type="AlphaFoldDB" id="A0A842H9U0"/>
<feature type="domain" description="Cation efflux protein cytoplasmic" evidence="9">
    <location>
        <begin position="211"/>
        <end position="288"/>
    </location>
</feature>
<dbReference type="SUPFAM" id="SSF161111">
    <property type="entry name" value="Cation efflux protein transmembrane domain-like"/>
    <property type="match status" value="1"/>
</dbReference>
<evidence type="ECO:0000256" key="2">
    <source>
        <dbReference type="ARBA" id="ARBA00008114"/>
    </source>
</evidence>
<dbReference type="RefSeq" id="WP_185674275.1">
    <property type="nucleotide sequence ID" value="NZ_JACHVB010000013.1"/>
</dbReference>
<evidence type="ECO:0000256" key="7">
    <source>
        <dbReference type="SAM" id="Phobius"/>
    </source>
</evidence>
<evidence type="ECO:0000256" key="3">
    <source>
        <dbReference type="ARBA" id="ARBA00022448"/>
    </source>
</evidence>
<feature type="domain" description="Cation efflux protein transmembrane" evidence="8">
    <location>
        <begin position="12"/>
        <end position="207"/>
    </location>
</feature>
<dbReference type="InterPro" id="IPR058533">
    <property type="entry name" value="Cation_efflux_TM"/>
</dbReference>
<organism evidence="10 11">
    <name type="scientific">Ruficoccus amylovorans</name>
    <dbReference type="NCBI Taxonomy" id="1804625"/>
    <lineage>
        <taxon>Bacteria</taxon>
        <taxon>Pseudomonadati</taxon>
        <taxon>Verrucomicrobiota</taxon>
        <taxon>Opitutia</taxon>
        <taxon>Puniceicoccales</taxon>
        <taxon>Cerasicoccaceae</taxon>
        <taxon>Ruficoccus</taxon>
    </lineage>
</organism>
<keyword evidence="11" id="KW-1185">Reference proteome</keyword>
<proteinExistence type="inferred from homology"/>
<dbReference type="FunFam" id="1.20.1510.10:FF:000006">
    <property type="entry name" value="Divalent cation efflux transporter"/>
    <property type="match status" value="1"/>
</dbReference>
<evidence type="ECO:0000256" key="6">
    <source>
        <dbReference type="ARBA" id="ARBA00023136"/>
    </source>
</evidence>